<dbReference type="InterPro" id="IPR007267">
    <property type="entry name" value="GtrA_DPMS_TM"/>
</dbReference>
<keyword evidence="8" id="KW-1185">Reference proteome</keyword>
<feature type="transmembrane region" description="Helical" evidence="5">
    <location>
        <begin position="6"/>
        <end position="26"/>
    </location>
</feature>
<evidence type="ECO:0000256" key="1">
    <source>
        <dbReference type="ARBA" id="ARBA00004141"/>
    </source>
</evidence>
<feature type="domain" description="GtrA/DPMS transmembrane" evidence="6">
    <location>
        <begin position="8"/>
        <end position="129"/>
    </location>
</feature>
<name>A0ABT3AL79_9RHOB</name>
<keyword evidence="3 5" id="KW-1133">Transmembrane helix</keyword>
<evidence type="ECO:0000256" key="3">
    <source>
        <dbReference type="ARBA" id="ARBA00022989"/>
    </source>
</evidence>
<evidence type="ECO:0000256" key="2">
    <source>
        <dbReference type="ARBA" id="ARBA00022692"/>
    </source>
</evidence>
<protein>
    <submittedName>
        <fullName evidence="7">GtrA family protein</fullName>
    </submittedName>
</protein>
<dbReference type="NCBIfam" id="NF037976">
    <property type="entry name" value="gtrA_1"/>
    <property type="match status" value="1"/>
</dbReference>
<proteinExistence type="predicted"/>
<evidence type="ECO:0000313" key="7">
    <source>
        <dbReference type="EMBL" id="MCV2889421.1"/>
    </source>
</evidence>
<feature type="transmembrane region" description="Helical" evidence="5">
    <location>
        <begin position="74"/>
        <end position="99"/>
    </location>
</feature>
<dbReference type="Proteomes" id="UP001320899">
    <property type="component" value="Unassembled WGS sequence"/>
</dbReference>
<keyword evidence="2 5" id="KW-0812">Transmembrane</keyword>
<accession>A0ABT3AL79</accession>
<dbReference type="Pfam" id="PF04138">
    <property type="entry name" value="GtrA_DPMS_TM"/>
    <property type="match status" value="1"/>
</dbReference>
<organism evidence="7 8">
    <name type="scientific">Ruegeria aquimaris</name>
    <dbReference type="NCBI Taxonomy" id="2984333"/>
    <lineage>
        <taxon>Bacteria</taxon>
        <taxon>Pseudomonadati</taxon>
        <taxon>Pseudomonadota</taxon>
        <taxon>Alphaproteobacteria</taxon>
        <taxon>Rhodobacterales</taxon>
        <taxon>Roseobacteraceae</taxon>
        <taxon>Ruegeria</taxon>
    </lineage>
</organism>
<keyword evidence="4 5" id="KW-0472">Membrane</keyword>
<dbReference type="EMBL" id="JAOWLB010000009">
    <property type="protein sequence ID" value="MCV2889421.1"/>
    <property type="molecule type" value="Genomic_DNA"/>
</dbReference>
<reference evidence="7 8" key="1">
    <citation type="submission" date="2022-10" db="EMBL/GenBank/DDBJ databases">
        <title>Ruegeria sp. nov., isolated from ocean surface sediments.</title>
        <authorList>
            <person name="He W."/>
            <person name="Xue H.-P."/>
            <person name="Zhang D.-F."/>
        </authorList>
    </citation>
    <scope>NUCLEOTIDE SEQUENCE [LARGE SCALE GENOMIC DNA]</scope>
    <source>
        <strain evidence="7 8">XHP0148</strain>
    </source>
</reference>
<sequence length="137" mass="15451">MAVRAISYAIFAIVAVLVNLGIQRLVLTEFVGVSGYVLALVLGTGAGLVVKYMLDKKWIFFDQPQDFRREVGKFSLYTLTGVATTLLFWGTETLFLIVWQTERMREVGAILGLVLGYSIKYRLDLAYVFQVETSKRN</sequence>
<comment type="subcellular location">
    <subcellularLocation>
        <location evidence="1">Membrane</location>
        <topology evidence="1">Multi-pass membrane protein</topology>
    </subcellularLocation>
</comment>
<evidence type="ECO:0000259" key="6">
    <source>
        <dbReference type="Pfam" id="PF04138"/>
    </source>
</evidence>
<dbReference type="RefSeq" id="WP_263829166.1">
    <property type="nucleotide sequence ID" value="NZ_JAOWLB010000009.1"/>
</dbReference>
<evidence type="ECO:0000313" key="8">
    <source>
        <dbReference type="Proteomes" id="UP001320899"/>
    </source>
</evidence>
<comment type="caution">
    <text evidence="7">The sequence shown here is derived from an EMBL/GenBank/DDBJ whole genome shotgun (WGS) entry which is preliminary data.</text>
</comment>
<gene>
    <name evidence="7" type="ORF">OE747_13810</name>
</gene>
<evidence type="ECO:0000256" key="5">
    <source>
        <dbReference type="SAM" id="Phobius"/>
    </source>
</evidence>
<evidence type="ECO:0000256" key="4">
    <source>
        <dbReference type="ARBA" id="ARBA00023136"/>
    </source>
</evidence>
<feature type="transmembrane region" description="Helical" evidence="5">
    <location>
        <begin position="33"/>
        <end position="54"/>
    </location>
</feature>